<feature type="signal peptide" evidence="7">
    <location>
        <begin position="1"/>
        <end position="23"/>
    </location>
</feature>
<feature type="chain" id="PRO_5011818677" description="Cytochrome c-type biogenesis protein" evidence="7">
    <location>
        <begin position="24"/>
        <end position="158"/>
    </location>
</feature>
<dbReference type="InterPro" id="IPR038297">
    <property type="entry name" value="CcmH/CycL/NrfF/Ccl2_sf"/>
</dbReference>
<dbReference type="Pfam" id="PF03918">
    <property type="entry name" value="CcmH"/>
    <property type="match status" value="1"/>
</dbReference>
<dbReference type="OrthoDB" id="9804975at2"/>
<evidence type="ECO:0000256" key="6">
    <source>
        <dbReference type="ARBA" id="ARBA00023004"/>
    </source>
</evidence>
<comment type="similarity">
    <text evidence="1 7">Belongs to the CcmH/CycL/Ccl2/NrfF family.</text>
</comment>
<evidence type="ECO:0000256" key="4">
    <source>
        <dbReference type="ARBA" id="ARBA00022729"/>
    </source>
</evidence>
<sequence length="158" mass="18197">MWMKMWMRVLTLAALLWLPLAQGAIDVYEFEDSAREEVFRELLRELRCPKCQNQDIADSNAELAKDLRDKTYQMLQQGSSKQEVIDYMVARYGNFILYKPPFMASTLILWAGPVLVLVIGALVVLVRTRKKSATANDEALSAEEKQRLDRLLNKNKES</sequence>
<dbReference type="GO" id="GO:0017004">
    <property type="term" value="P:cytochrome complex assembly"/>
    <property type="evidence" value="ECO:0007669"/>
    <property type="project" value="UniProtKB-KW"/>
</dbReference>
<evidence type="ECO:0000256" key="3">
    <source>
        <dbReference type="ARBA" id="ARBA00022723"/>
    </source>
</evidence>
<comment type="caution">
    <text evidence="9">The sequence shown here is derived from an EMBL/GenBank/DDBJ whole genome shotgun (WGS) entry which is preliminary data.</text>
</comment>
<evidence type="ECO:0000259" key="8">
    <source>
        <dbReference type="Pfam" id="PF03918"/>
    </source>
</evidence>
<evidence type="ECO:0000313" key="9">
    <source>
        <dbReference type="EMBL" id="OXY83222.1"/>
    </source>
</evidence>
<keyword evidence="5" id="KW-0201">Cytochrome c-type biogenesis</keyword>
<evidence type="ECO:0000256" key="7">
    <source>
        <dbReference type="RuleBase" id="RU364112"/>
    </source>
</evidence>
<keyword evidence="7" id="KW-0472">Membrane</keyword>
<proteinExistence type="inferred from homology"/>
<keyword evidence="2 7" id="KW-0349">Heme</keyword>
<dbReference type="AlphaFoldDB" id="A0A233RIK3"/>
<keyword evidence="10" id="KW-1185">Reference proteome</keyword>
<reference evidence="9 10" key="1">
    <citation type="submission" date="2017-08" db="EMBL/GenBank/DDBJ databases">
        <title>A Genome Sequence of Oceanimonas doudoroffii ATCC 27123T.</title>
        <authorList>
            <person name="Brennan M.A."/>
            <person name="Maclea K.S."/>
            <person name="Mcclelland W.D."/>
            <person name="Trachtenberg A.M."/>
        </authorList>
    </citation>
    <scope>NUCLEOTIDE SEQUENCE [LARGE SCALE GENOMIC DNA]</scope>
    <source>
        <strain evidence="9 10">ATCC 27123</strain>
    </source>
</reference>
<dbReference type="GO" id="GO:0005886">
    <property type="term" value="C:plasma membrane"/>
    <property type="evidence" value="ECO:0007669"/>
    <property type="project" value="TreeGrafter"/>
</dbReference>
<protein>
    <recommendedName>
        <fullName evidence="7">Cytochrome c-type biogenesis protein</fullName>
    </recommendedName>
</protein>
<feature type="transmembrane region" description="Helical" evidence="7">
    <location>
        <begin position="107"/>
        <end position="126"/>
    </location>
</feature>
<organism evidence="9 10">
    <name type="scientific">Oceanimonas doudoroffii</name>
    <dbReference type="NCBI Taxonomy" id="84158"/>
    <lineage>
        <taxon>Bacteria</taxon>
        <taxon>Pseudomonadati</taxon>
        <taxon>Pseudomonadota</taxon>
        <taxon>Gammaproteobacteria</taxon>
        <taxon>Aeromonadales</taxon>
        <taxon>Aeromonadaceae</taxon>
        <taxon>Oceanimonas</taxon>
    </lineage>
</organism>
<dbReference type="InterPro" id="IPR005616">
    <property type="entry name" value="CcmH/CycL/Ccl2/NrfF_N"/>
</dbReference>
<evidence type="ECO:0000313" key="10">
    <source>
        <dbReference type="Proteomes" id="UP000242757"/>
    </source>
</evidence>
<evidence type="ECO:0000256" key="5">
    <source>
        <dbReference type="ARBA" id="ARBA00022748"/>
    </source>
</evidence>
<accession>A0A233RIK3</accession>
<keyword evidence="7" id="KW-1133">Transmembrane helix</keyword>
<dbReference type="CDD" id="cd16378">
    <property type="entry name" value="CcmH_N"/>
    <property type="match status" value="1"/>
</dbReference>
<dbReference type="PANTHER" id="PTHR47870">
    <property type="entry name" value="CYTOCHROME C-TYPE BIOGENESIS PROTEIN CCMH"/>
    <property type="match status" value="1"/>
</dbReference>
<dbReference type="InterPro" id="IPR051263">
    <property type="entry name" value="C-type_cytochrome_biogenesis"/>
</dbReference>
<name>A0A233RIK3_9GAMM</name>
<dbReference type="Gene3D" id="1.10.8.640">
    <property type="entry name" value="Cytochrome C biogenesis protein"/>
    <property type="match status" value="1"/>
</dbReference>
<evidence type="ECO:0000256" key="1">
    <source>
        <dbReference type="ARBA" id="ARBA00010342"/>
    </source>
</evidence>
<keyword evidence="6 7" id="KW-0408">Iron</keyword>
<dbReference type="PANTHER" id="PTHR47870:SF1">
    <property type="entry name" value="CYTOCHROME C-TYPE BIOGENESIS PROTEIN CCMH"/>
    <property type="match status" value="1"/>
</dbReference>
<keyword evidence="4 7" id="KW-0732">Signal</keyword>
<feature type="domain" description="CcmH/CycL/Ccl2/NrfF N-terminal" evidence="8">
    <location>
        <begin position="13"/>
        <end position="152"/>
    </location>
</feature>
<dbReference type="EMBL" id="NBIM01000001">
    <property type="protein sequence ID" value="OXY83222.1"/>
    <property type="molecule type" value="Genomic_DNA"/>
</dbReference>
<keyword evidence="3 7" id="KW-0479">Metal-binding</keyword>
<dbReference type="FunFam" id="1.10.8.640:FF:000001">
    <property type="entry name" value="Cytochrome c-type biogenesis protein"/>
    <property type="match status" value="1"/>
</dbReference>
<comment type="function">
    <text evidence="7">Possible subunit of a heme lyase.</text>
</comment>
<dbReference type="Proteomes" id="UP000242757">
    <property type="component" value="Unassembled WGS sequence"/>
</dbReference>
<evidence type="ECO:0000256" key="2">
    <source>
        <dbReference type="ARBA" id="ARBA00022617"/>
    </source>
</evidence>
<keyword evidence="7" id="KW-0812">Transmembrane</keyword>
<gene>
    <name evidence="9" type="ORF">B6S08_06940</name>
</gene>
<dbReference type="GO" id="GO:0046872">
    <property type="term" value="F:metal ion binding"/>
    <property type="evidence" value="ECO:0007669"/>
    <property type="project" value="UniProtKB-KW"/>
</dbReference>